<dbReference type="InterPro" id="IPR032693">
    <property type="entry name" value="YtkA-like_dom"/>
</dbReference>
<dbReference type="GeneID" id="95405146"/>
<dbReference type="Proteomes" id="UP000706926">
    <property type="component" value="Unassembled WGS sequence"/>
</dbReference>
<sequence length="134" mass="15353">MKARWIILLLFGFMLLFILFRLVEDHPSAEALYIDDQIRMQITPIDSSAVSMQETTFELQIDELSGIPVTGADFDLNITMPDMFCGVFPASIEEIQPGVYHATVVPVMRGKWQAEAELQWKERYVKVSTVFKVH</sequence>
<gene>
    <name evidence="2" type="ORF">J2Z18_003193</name>
</gene>
<protein>
    <recommendedName>
        <fullName evidence="1">YtkA-like domain-containing protein</fullName>
    </recommendedName>
</protein>
<dbReference type="Pfam" id="PF13115">
    <property type="entry name" value="YtkA"/>
    <property type="match status" value="1"/>
</dbReference>
<proteinExistence type="predicted"/>
<dbReference type="RefSeq" id="WP_007131335.1">
    <property type="nucleotide sequence ID" value="NZ_BOSA01000003.1"/>
</dbReference>
<evidence type="ECO:0000313" key="2">
    <source>
        <dbReference type="EMBL" id="MBP1894090.1"/>
    </source>
</evidence>
<name>A0ABS4FCW7_9BACL</name>
<dbReference type="EMBL" id="JAGGKI010000007">
    <property type="protein sequence ID" value="MBP1894090.1"/>
    <property type="molecule type" value="Genomic_DNA"/>
</dbReference>
<evidence type="ECO:0000313" key="3">
    <source>
        <dbReference type="Proteomes" id="UP000706926"/>
    </source>
</evidence>
<reference evidence="2 3" key="1">
    <citation type="submission" date="2021-03" db="EMBL/GenBank/DDBJ databases">
        <title>Genomic Encyclopedia of Type Strains, Phase IV (KMG-IV): sequencing the most valuable type-strain genomes for metagenomic binning, comparative biology and taxonomic classification.</title>
        <authorList>
            <person name="Goeker M."/>
        </authorList>
    </citation>
    <scope>NUCLEOTIDE SEQUENCE [LARGE SCALE GENOMIC DNA]</scope>
    <source>
        <strain evidence="2 3">DSM 15596</strain>
    </source>
</reference>
<keyword evidence="3" id="KW-1185">Reference proteome</keyword>
<organism evidence="2 3">
    <name type="scientific">Paenibacillus lactis</name>
    <dbReference type="NCBI Taxonomy" id="228574"/>
    <lineage>
        <taxon>Bacteria</taxon>
        <taxon>Bacillati</taxon>
        <taxon>Bacillota</taxon>
        <taxon>Bacilli</taxon>
        <taxon>Bacillales</taxon>
        <taxon>Paenibacillaceae</taxon>
        <taxon>Paenibacillus</taxon>
    </lineage>
</organism>
<feature type="domain" description="YtkA-like" evidence="1">
    <location>
        <begin position="40"/>
        <end position="114"/>
    </location>
</feature>
<accession>A0ABS4FCW7</accession>
<evidence type="ECO:0000259" key="1">
    <source>
        <dbReference type="Pfam" id="PF13115"/>
    </source>
</evidence>
<comment type="caution">
    <text evidence="2">The sequence shown here is derived from an EMBL/GenBank/DDBJ whole genome shotgun (WGS) entry which is preliminary data.</text>
</comment>